<dbReference type="InterPro" id="IPR032710">
    <property type="entry name" value="NTF2-like_dom_sf"/>
</dbReference>
<geneLocation type="plasmid" evidence="6 7">
    <name>p1</name>
</geneLocation>
<dbReference type="InterPro" id="IPR013325">
    <property type="entry name" value="RNA_pol_sigma_r2"/>
</dbReference>
<proteinExistence type="predicted"/>
<organism evidence="6 7">
    <name type="scientific">Azospirillum brasilense</name>
    <dbReference type="NCBI Taxonomy" id="192"/>
    <lineage>
        <taxon>Bacteria</taxon>
        <taxon>Pseudomonadati</taxon>
        <taxon>Pseudomonadota</taxon>
        <taxon>Alphaproteobacteria</taxon>
        <taxon>Rhodospirillales</taxon>
        <taxon>Azospirillaceae</taxon>
        <taxon>Azospirillum</taxon>
    </lineage>
</organism>
<dbReference type="GO" id="GO:0003677">
    <property type="term" value="F:DNA binding"/>
    <property type="evidence" value="ECO:0007669"/>
    <property type="project" value="InterPro"/>
</dbReference>
<dbReference type="InterPro" id="IPR013324">
    <property type="entry name" value="RNA_pol_sigma_r3/r4-like"/>
</dbReference>
<dbReference type="Pfam" id="PF04542">
    <property type="entry name" value="Sigma70_r2"/>
    <property type="match status" value="1"/>
</dbReference>
<comment type="subunit">
    <text evidence="1">Interacts transiently with the RNA polymerase catalytic core formed by RpoA, RpoB, RpoC and RpoZ (2 alpha, 1 beta, 1 beta' and 1 omega subunit) to form the RNA polymerase holoenzyme that can initiate transcription.</text>
</comment>
<evidence type="ECO:0000313" key="6">
    <source>
        <dbReference type="EMBL" id="QCO10560.1"/>
    </source>
</evidence>
<evidence type="ECO:0000256" key="2">
    <source>
        <dbReference type="SAM" id="MobiDB-lite"/>
    </source>
</evidence>
<evidence type="ECO:0000313" key="5">
    <source>
        <dbReference type="EMBL" id="MDX5951813.1"/>
    </source>
</evidence>
<dbReference type="PANTHER" id="PTHR30173">
    <property type="entry name" value="SIGMA 19 FACTOR"/>
    <property type="match status" value="1"/>
</dbReference>
<dbReference type="AlphaFoldDB" id="A0A4D8QNS2"/>
<dbReference type="Gene3D" id="3.10.450.50">
    <property type="match status" value="1"/>
</dbReference>
<evidence type="ECO:0000313" key="7">
    <source>
        <dbReference type="Proteomes" id="UP000298774"/>
    </source>
</evidence>
<dbReference type="RefSeq" id="WP_079285738.1">
    <property type="nucleotide sequence ID" value="NZ_CP012915.1"/>
</dbReference>
<dbReference type="SUPFAM" id="SSF88659">
    <property type="entry name" value="Sigma3 and sigma4 domains of RNA polymerase sigma factors"/>
    <property type="match status" value="1"/>
</dbReference>
<protein>
    <submittedName>
        <fullName evidence="6">RNA polymerase sigma factor SigJ</fullName>
    </submittedName>
    <submittedName>
        <fullName evidence="5">Sigma-70 family RNA polymerase sigma factor</fullName>
    </submittedName>
</protein>
<evidence type="ECO:0000313" key="8">
    <source>
        <dbReference type="Proteomes" id="UP001277471"/>
    </source>
</evidence>
<dbReference type="Proteomes" id="UP000298774">
    <property type="component" value="Plasmid p1"/>
</dbReference>
<dbReference type="Gene3D" id="1.10.10.10">
    <property type="entry name" value="Winged helix-like DNA-binding domain superfamily/Winged helix DNA-binding domain"/>
    <property type="match status" value="1"/>
</dbReference>
<dbReference type="SUPFAM" id="SSF54427">
    <property type="entry name" value="NTF2-like"/>
    <property type="match status" value="1"/>
</dbReference>
<reference evidence="6 7" key="1">
    <citation type="submission" date="2018-09" db="EMBL/GenBank/DDBJ databases">
        <title>Whole genome based analysis of evolution and adaptive divergence in Indian and Brazilian strains of Azospirillum brasilense.</title>
        <authorList>
            <person name="Singh C."/>
            <person name="Tripathi A.K."/>
        </authorList>
    </citation>
    <scope>NUCLEOTIDE SEQUENCE [LARGE SCALE GENOMIC DNA]</scope>
    <source>
        <strain evidence="6 7">MTCC4038</strain>
        <plasmid evidence="6 7">p1</plasmid>
    </source>
</reference>
<dbReference type="Gene3D" id="1.10.1740.10">
    <property type="match status" value="1"/>
</dbReference>
<dbReference type="InterPro" id="IPR007627">
    <property type="entry name" value="RNA_pol_sigma70_r2"/>
</dbReference>
<sequence>MNDVPSDPSFFENRPDLIRLAYRMLGSVADAEDVVQDAYLRWLATDRETVRQPAALLRTIVTRLCLNELKSARRRRETYIGPWLPEPIVDMWESDSIDDITLPLMIALERLSPLERAAFLLHDVFGMGFDDVANAIGRDAAACRKLASRARGHIQAARPRFPVTKEHGLEIAAAFFAASRNGDMDRLRLLLADDVTASADGGGRVPASQRPLIGAGEVMARHVQLAQEFKQSPSLLIRYAIIDGLPGFISVEGGGMVQTSALQIERGKIVAIYITRNPDKLRHLNGVPVQQPTTQWRPSARMAERHGGCPWRVKSEPGCGPAKEASPHDSTRFPGSA</sequence>
<reference evidence="5 8" key="2">
    <citation type="submission" date="2023-11" db="EMBL/GenBank/DDBJ databases">
        <title>MicrobeMod: A computational toolkit for identifying prokaryotic methylation and restriction-modification with nanopore sequencing.</title>
        <authorList>
            <person name="Crits-Christoph A."/>
            <person name="Kang S.C."/>
            <person name="Lee H."/>
            <person name="Ostrov N."/>
        </authorList>
    </citation>
    <scope>NUCLEOTIDE SEQUENCE [LARGE SCALE GENOMIC DNA]</scope>
    <source>
        <strain evidence="5 8">ATCC 29145</strain>
    </source>
</reference>
<dbReference type="Proteomes" id="UP001277471">
    <property type="component" value="Unassembled WGS sequence"/>
</dbReference>
<evidence type="ECO:0000259" key="3">
    <source>
        <dbReference type="Pfam" id="PF04542"/>
    </source>
</evidence>
<dbReference type="EMBL" id="JAWXYC010000003">
    <property type="protein sequence ID" value="MDX5951813.1"/>
    <property type="molecule type" value="Genomic_DNA"/>
</dbReference>
<gene>
    <name evidence="6" type="primary">sigJ</name>
    <name evidence="6" type="ORF">D3868_15840</name>
    <name evidence="5" type="ORF">SIM66_11505</name>
</gene>
<dbReference type="NCBIfam" id="NF007214">
    <property type="entry name" value="PRK09636.1"/>
    <property type="match status" value="1"/>
</dbReference>
<dbReference type="InterPro" id="IPR036388">
    <property type="entry name" value="WH-like_DNA-bd_sf"/>
</dbReference>
<dbReference type="Pfam" id="PF08281">
    <property type="entry name" value="Sigma70_r4_2"/>
    <property type="match status" value="1"/>
</dbReference>
<keyword evidence="6" id="KW-0614">Plasmid</keyword>
<keyword evidence="8" id="KW-1185">Reference proteome</keyword>
<feature type="domain" description="RNA polymerase sigma-70 region 2" evidence="3">
    <location>
        <begin position="12"/>
        <end position="75"/>
    </location>
</feature>
<evidence type="ECO:0000256" key="1">
    <source>
        <dbReference type="ARBA" id="ARBA00011344"/>
    </source>
</evidence>
<dbReference type="GO" id="GO:0006352">
    <property type="term" value="P:DNA-templated transcription initiation"/>
    <property type="evidence" value="ECO:0007669"/>
    <property type="project" value="InterPro"/>
</dbReference>
<dbReference type="EMBL" id="CP032340">
    <property type="protein sequence ID" value="QCO10560.1"/>
    <property type="molecule type" value="Genomic_DNA"/>
</dbReference>
<name>A0A4D8QNS2_AZOBR</name>
<dbReference type="GO" id="GO:0016987">
    <property type="term" value="F:sigma factor activity"/>
    <property type="evidence" value="ECO:0007669"/>
    <property type="project" value="InterPro"/>
</dbReference>
<dbReference type="GeneID" id="56449338"/>
<evidence type="ECO:0000259" key="4">
    <source>
        <dbReference type="Pfam" id="PF08281"/>
    </source>
</evidence>
<dbReference type="PANTHER" id="PTHR30173:SF43">
    <property type="entry name" value="ECF RNA POLYMERASE SIGMA FACTOR SIGI-RELATED"/>
    <property type="match status" value="1"/>
</dbReference>
<dbReference type="InterPro" id="IPR052704">
    <property type="entry name" value="ECF_Sigma-70_Domain"/>
</dbReference>
<feature type="region of interest" description="Disordered" evidence="2">
    <location>
        <begin position="314"/>
        <end position="337"/>
    </location>
</feature>
<feature type="domain" description="RNA polymerase sigma factor 70 region 4 type 2" evidence="4">
    <location>
        <begin position="107"/>
        <end position="153"/>
    </location>
</feature>
<dbReference type="InterPro" id="IPR013249">
    <property type="entry name" value="RNA_pol_sigma70_r4_t2"/>
</dbReference>
<accession>A0A4D8QNS2</accession>
<dbReference type="SUPFAM" id="SSF88946">
    <property type="entry name" value="Sigma2 domain of RNA polymerase sigma factors"/>
    <property type="match status" value="1"/>
</dbReference>